<evidence type="ECO:0000256" key="1">
    <source>
        <dbReference type="SAM" id="MobiDB-lite"/>
    </source>
</evidence>
<proteinExistence type="predicted"/>
<feature type="region of interest" description="Disordered" evidence="1">
    <location>
        <begin position="1"/>
        <end position="25"/>
    </location>
</feature>
<protein>
    <submittedName>
        <fullName evidence="2">Unannotated protein</fullName>
    </submittedName>
</protein>
<gene>
    <name evidence="2" type="ORF">UFOPK3674_00435</name>
</gene>
<organism evidence="2">
    <name type="scientific">freshwater metagenome</name>
    <dbReference type="NCBI Taxonomy" id="449393"/>
    <lineage>
        <taxon>unclassified sequences</taxon>
        <taxon>metagenomes</taxon>
        <taxon>ecological metagenomes</taxon>
    </lineage>
</organism>
<evidence type="ECO:0000313" key="2">
    <source>
        <dbReference type="EMBL" id="CAB4919209.1"/>
    </source>
</evidence>
<accession>A0A6J7HTM3</accession>
<dbReference type="EMBL" id="CAFBMX010000002">
    <property type="protein sequence ID" value="CAB4919209.1"/>
    <property type="molecule type" value="Genomic_DNA"/>
</dbReference>
<reference evidence="2" key="1">
    <citation type="submission" date="2020-05" db="EMBL/GenBank/DDBJ databases">
        <authorList>
            <person name="Chiriac C."/>
            <person name="Salcher M."/>
            <person name="Ghai R."/>
            <person name="Kavagutti S V."/>
        </authorList>
    </citation>
    <scope>NUCLEOTIDE SEQUENCE</scope>
</reference>
<dbReference type="AlphaFoldDB" id="A0A6J7HTM3"/>
<sequence length="83" mass="8923">MHLRTAVLRDHRPAPRRRRGTPATYLQALARGPLAPTLPRSDRLRSGGAPQDRALYVCGCGAAFHAPVSASVDCPSCGSDQTW</sequence>
<name>A0A6J7HTM3_9ZZZZ</name>